<evidence type="ECO:0000256" key="1">
    <source>
        <dbReference type="SAM" id="SignalP"/>
    </source>
</evidence>
<feature type="chain" id="PRO_5035145623" description="DUF7282 domain-containing protein" evidence="1">
    <location>
        <begin position="21"/>
        <end position="138"/>
    </location>
</feature>
<dbReference type="RefSeq" id="WP_212535462.1">
    <property type="nucleotide sequence ID" value="NZ_JAGTUU010000002.1"/>
</dbReference>
<proteinExistence type="predicted"/>
<keyword evidence="4" id="KW-1185">Reference proteome</keyword>
<dbReference type="EMBL" id="JAGTUU010000002">
    <property type="protein sequence ID" value="MBS0123486.1"/>
    <property type="molecule type" value="Genomic_DNA"/>
</dbReference>
<evidence type="ECO:0000313" key="4">
    <source>
        <dbReference type="Proteomes" id="UP000681356"/>
    </source>
</evidence>
<dbReference type="InterPro" id="IPR055706">
    <property type="entry name" value="Slg1/2_DUF7282"/>
</dbReference>
<organism evidence="3 4">
    <name type="scientific">Thetidibacter halocola</name>
    <dbReference type="NCBI Taxonomy" id="2827239"/>
    <lineage>
        <taxon>Bacteria</taxon>
        <taxon>Pseudomonadati</taxon>
        <taxon>Pseudomonadota</taxon>
        <taxon>Alphaproteobacteria</taxon>
        <taxon>Rhodobacterales</taxon>
        <taxon>Roseobacteraceae</taxon>
        <taxon>Thetidibacter</taxon>
    </lineage>
</organism>
<feature type="domain" description="DUF7282" evidence="2">
    <location>
        <begin position="28"/>
        <end position="134"/>
    </location>
</feature>
<comment type="caution">
    <text evidence="3">The sequence shown here is derived from an EMBL/GenBank/DDBJ whole genome shotgun (WGS) entry which is preliminary data.</text>
</comment>
<evidence type="ECO:0000313" key="3">
    <source>
        <dbReference type="EMBL" id="MBS0123486.1"/>
    </source>
</evidence>
<dbReference type="Proteomes" id="UP000681356">
    <property type="component" value="Unassembled WGS sequence"/>
</dbReference>
<name>A0A8J7WD41_9RHOB</name>
<accession>A0A8J7WD41</accession>
<dbReference type="AlphaFoldDB" id="A0A8J7WD41"/>
<sequence length="138" mass="14061">MKSILTTTAAFAILATMGHAAGHAMAPGVEAADQDVSTGIVTASKVVAPANGWLVVHRTGDDMKPGPVVGYAPLREGETMDVAAILTEAVAPGEKLMLMVHGEDGGMTAGGFEYTLGAKEDGPIRIDGNLVMTVVTAK</sequence>
<dbReference type="Pfam" id="PF23951">
    <property type="entry name" value="DUF7282"/>
    <property type="match status" value="1"/>
</dbReference>
<reference evidence="3" key="1">
    <citation type="submission" date="2021-04" db="EMBL/GenBank/DDBJ databases">
        <authorList>
            <person name="Yoon J."/>
        </authorList>
    </citation>
    <scope>NUCLEOTIDE SEQUENCE</scope>
    <source>
        <strain evidence="3">KMU-90</strain>
    </source>
</reference>
<gene>
    <name evidence="3" type="ORF">KB874_05015</name>
</gene>
<protein>
    <recommendedName>
        <fullName evidence="2">DUF7282 domain-containing protein</fullName>
    </recommendedName>
</protein>
<keyword evidence="1" id="KW-0732">Signal</keyword>
<evidence type="ECO:0000259" key="2">
    <source>
        <dbReference type="Pfam" id="PF23951"/>
    </source>
</evidence>
<feature type="signal peptide" evidence="1">
    <location>
        <begin position="1"/>
        <end position="20"/>
    </location>
</feature>